<dbReference type="Proteomes" id="UP000603234">
    <property type="component" value="Unassembled WGS sequence"/>
</dbReference>
<protein>
    <submittedName>
        <fullName evidence="1">Uncharacterized protein</fullName>
    </submittedName>
</protein>
<organism evidence="1 2">
    <name type="scientific">Acetobacterium fimetarium</name>
    <dbReference type="NCBI Taxonomy" id="52691"/>
    <lineage>
        <taxon>Bacteria</taxon>
        <taxon>Bacillati</taxon>
        <taxon>Bacillota</taxon>
        <taxon>Clostridia</taxon>
        <taxon>Eubacteriales</taxon>
        <taxon>Eubacteriaceae</taxon>
        <taxon>Acetobacterium</taxon>
    </lineage>
</organism>
<reference evidence="1 2" key="1">
    <citation type="journal article" date="2020" name="mSystems">
        <title>Defining Genomic and Predicted Metabolic Features of the Acetobacterium Genus.</title>
        <authorList>
            <person name="Ross D.E."/>
            <person name="Marshall C.W."/>
            <person name="Gulliver D."/>
            <person name="May H.D."/>
            <person name="Norman R.S."/>
        </authorList>
    </citation>
    <scope>NUCLEOTIDE SEQUENCE [LARGE SCALE GENOMIC DNA]</scope>
    <source>
        <strain evidence="1 2">DSM 8238</strain>
    </source>
</reference>
<sequence length="106" mass="12310">MLDRIDQNRYHLLETIIEHSGTLPDIGMKAANLEPLRDFGLVFPVIHHKQKILCMPAELRAVFSQCDGPELKRLMKRNTQWICLTHGMLHYYGVMGIRPLMEKVEP</sequence>
<evidence type="ECO:0000313" key="1">
    <source>
        <dbReference type="EMBL" id="MBC3803951.1"/>
    </source>
</evidence>
<comment type="caution">
    <text evidence="1">The sequence shown here is derived from an EMBL/GenBank/DDBJ whole genome shotgun (WGS) entry which is preliminary data.</text>
</comment>
<dbReference type="EMBL" id="WJBC01000006">
    <property type="protein sequence ID" value="MBC3803951.1"/>
    <property type="molecule type" value="Genomic_DNA"/>
</dbReference>
<keyword evidence="2" id="KW-1185">Reference proteome</keyword>
<dbReference type="RefSeq" id="WP_186841840.1">
    <property type="nucleotide sequence ID" value="NZ_WJBC01000006.1"/>
</dbReference>
<accession>A0ABR6WTS4</accession>
<gene>
    <name evidence="1" type="ORF">GH808_05810</name>
</gene>
<name>A0ABR6WTS4_9FIRM</name>
<evidence type="ECO:0000313" key="2">
    <source>
        <dbReference type="Proteomes" id="UP000603234"/>
    </source>
</evidence>
<proteinExistence type="predicted"/>